<reference evidence="2" key="1">
    <citation type="submission" date="2017-04" db="EMBL/GenBank/DDBJ databases">
        <authorList>
            <person name="Varghese N."/>
            <person name="Submissions S."/>
        </authorList>
    </citation>
    <scope>NUCLEOTIDE SEQUENCE [LARGE SCALE GENOMIC DNA]</scope>
    <source>
        <strain evidence="2">RKEM611</strain>
    </source>
</reference>
<dbReference type="RefSeq" id="WP_132318321.1">
    <property type="nucleotide sequence ID" value="NZ_FWZT01000007.1"/>
</dbReference>
<protein>
    <submittedName>
        <fullName evidence="1">Uncharacterized protein</fullName>
    </submittedName>
</protein>
<dbReference type="EMBL" id="FWZT01000007">
    <property type="protein sequence ID" value="SMF22284.1"/>
    <property type="molecule type" value="Genomic_DNA"/>
</dbReference>
<name>A0A1Y6BRY1_9BACT</name>
<dbReference type="Proteomes" id="UP000192907">
    <property type="component" value="Unassembled WGS sequence"/>
</dbReference>
<evidence type="ECO:0000313" key="2">
    <source>
        <dbReference type="Proteomes" id="UP000192907"/>
    </source>
</evidence>
<evidence type="ECO:0000313" key="1">
    <source>
        <dbReference type="EMBL" id="SMF22284.1"/>
    </source>
</evidence>
<gene>
    <name evidence="1" type="ORF">SAMN06296036_107179</name>
</gene>
<organism evidence="1 2">
    <name type="scientific">Pseudobacteriovorax antillogorgiicola</name>
    <dbReference type="NCBI Taxonomy" id="1513793"/>
    <lineage>
        <taxon>Bacteria</taxon>
        <taxon>Pseudomonadati</taxon>
        <taxon>Bdellovibrionota</taxon>
        <taxon>Oligoflexia</taxon>
        <taxon>Oligoflexales</taxon>
        <taxon>Pseudobacteriovoracaceae</taxon>
        <taxon>Pseudobacteriovorax</taxon>
    </lineage>
</organism>
<dbReference type="AlphaFoldDB" id="A0A1Y6BRY1"/>
<proteinExistence type="predicted"/>
<keyword evidence="2" id="KW-1185">Reference proteome</keyword>
<accession>A0A1Y6BRY1</accession>
<sequence>MMQKRSIGIGWSLILLLNPACGQSPTETIESSEREPTVNYGQLNISIAETEAIVPQDLVLSSPTEQQSLEAIEALSDETQASLTQSSGDNDFLSQLNVLKSTITTKDLSSCTAAMPSSFSLAQDDFGHATCFGPTITGNDVDIPSGNAGIWWDYADVTKTSGEACSSEAANSLMESVGAYAQTAIGLISFVGCAGRLDSLALPDTVGESVDFTDTISSVDTSSSNFSLSSVLITYERDNSESFPVFVTDIEGSLTDISRDLTKSFSLRFKHVVQSNTFQSYSGVAQFQIQDFEDSRDLAMSLKYKYANSNLQYRYRQAFVTTDSTEYFDSTSNEVAENYYTADSSWAEVLDNVDKSGFGSLAIVWRTSTLLVFNAQTQSDGTGSAYFGHRDDSTSFGSDDFYTIQGMACLPVSPGIQYTSLVQKQSLSLDLSSGYWNLDDAETLFAPTATCDSGTGDNYIGRNDGYAKSVNGPITNELESIADYQSDWVAPSIPEVVLD</sequence>